<name>A0A7W5PCJ1_9GAMM</name>
<keyword evidence="2" id="KW-1185">Reference proteome</keyword>
<sequence>MKKALSAGAGARGGERCQGDEASFVTGANLMVDGGFTAGKS</sequence>
<gene>
    <name evidence="1" type="ORF">BDK63_002984</name>
</gene>
<proteinExistence type="predicted"/>
<dbReference type="AlphaFoldDB" id="A0A7W5PCJ1"/>
<dbReference type="Proteomes" id="UP000553442">
    <property type="component" value="Unassembled WGS sequence"/>
</dbReference>
<protein>
    <submittedName>
        <fullName evidence="1">Uncharacterized protein</fullName>
    </submittedName>
</protein>
<comment type="caution">
    <text evidence="1">The sequence shown here is derived from an EMBL/GenBank/DDBJ whole genome shotgun (WGS) entry which is preliminary data.</text>
</comment>
<evidence type="ECO:0000313" key="1">
    <source>
        <dbReference type="EMBL" id="MBB3332091.1"/>
    </source>
</evidence>
<accession>A0A7W5PCJ1</accession>
<dbReference type="RefSeq" id="WP_221202646.1">
    <property type="nucleotide sequence ID" value="NZ_JACHZF010000023.1"/>
</dbReference>
<dbReference type="EMBL" id="JACHZF010000023">
    <property type="protein sequence ID" value="MBB3332091.1"/>
    <property type="molecule type" value="Genomic_DNA"/>
</dbReference>
<evidence type="ECO:0000313" key="2">
    <source>
        <dbReference type="Proteomes" id="UP000553442"/>
    </source>
</evidence>
<reference evidence="1 2" key="1">
    <citation type="submission" date="2020-08" db="EMBL/GenBank/DDBJ databases">
        <title>Genomic Encyclopedia of Archaeal and Bacterial Type Strains, Phase II (KMG-II): from individual species to whole genera.</title>
        <authorList>
            <person name="Goeker M."/>
        </authorList>
    </citation>
    <scope>NUCLEOTIDE SEQUENCE [LARGE SCALE GENOMIC DNA]</scope>
    <source>
        <strain evidence="1 2">5AG</strain>
    </source>
</reference>
<organism evidence="1 2">
    <name type="scientific">Halomonas campaniensis</name>
    <dbReference type="NCBI Taxonomy" id="213554"/>
    <lineage>
        <taxon>Bacteria</taxon>
        <taxon>Pseudomonadati</taxon>
        <taxon>Pseudomonadota</taxon>
        <taxon>Gammaproteobacteria</taxon>
        <taxon>Oceanospirillales</taxon>
        <taxon>Halomonadaceae</taxon>
        <taxon>Halomonas</taxon>
    </lineage>
</organism>